<evidence type="ECO:0000313" key="1">
    <source>
        <dbReference type="EMBL" id="MBX21694.1"/>
    </source>
</evidence>
<accession>A0A2P2LUN9</accession>
<name>A0A2P2LUN9_RHIMU</name>
<reference evidence="1" key="1">
    <citation type="submission" date="2018-02" db="EMBL/GenBank/DDBJ databases">
        <title>Rhizophora mucronata_Transcriptome.</title>
        <authorList>
            <person name="Meera S.P."/>
            <person name="Sreeshan A."/>
            <person name="Augustine A."/>
        </authorList>
    </citation>
    <scope>NUCLEOTIDE SEQUENCE</scope>
    <source>
        <tissue evidence="1">Leaf</tissue>
    </source>
</reference>
<dbReference type="EMBL" id="GGEC01041210">
    <property type="protein sequence ID" value="MBX21694.1"/>
    <property type="molecule type" value="Transcribed_RNA"/>
</dbReference>
<proteinExistence type="predicted"/>
<sequence length="34" mass="4037">MPFINRFKLCLSSHKSKWEYERDMKAITDVGFSA</sequence>
<protein>
    <submittedName>
        <fullName evidence="1">Uncharacterized protein</fullName>
    </submittedName>
</protein>
<dbReference type="AlphaFoldDB" id="A0A2P2LUN9"/>
<organism evidence="1">
    <name type="scientific">Rhizophora mucronata</name>
    <name type="common">Asiatic mangrove</name>
    <dbReference type="NCBI Taxonomy" id="61149"/>
    <lineage>
        <taxon>Eukaryota</taxon>
        <taxon>Viridiplantae</taxon>
        <taxon>Streptophyta</taxon>
        <taxon>Embryophyta</taxon>
        <taxon>Tracheophyta</taxon>
        <taxon>Spermatophyta</taxon>
        <taxon>Magnoliopsida</taxon>
        <taxon>eudicotyledons</taxon>
        <taxon>Gunneridae</taxon>
        <taxon>Pentapetalae</taxon>
        <taxon>rosids</taxon>
        <taxon>fabids</taxon>
        <taxon>Malpighiales</taxon>
        <taxon>Rhizophoraceae</taxon>
        <taxon>Rhizophora</taxon>
    </lineage>
</organism>